<dbReference type="PANTHER" id="PTHR43382:SF2">
    <property type="entry name" value="BIFUNCTIONAL GLUTAMATE_PROLINE--TRNA LIGASE"/>
    <property type="match status" value="1"/>
</dbReference>
<dbReference type="SUPFAM" id="SSF52954">
    <property type="entry name" value="Class II aaRS ABD-related"/>
    <property type="match status" value="1"/>
</dbReference>
<dbReference type="SUPFAM" id="SSF55681">
    <property type="entry name" value="Class II aaRS and biotin synthetases"/>
    <property type="match status" value="1"/>
</dbReference>
<dbReference type="InterPro" id="IPR002316">
    <property type="entry name" value="Pro-tRNA-ligase_IIa"/>
</dbReference>
<comment type="caution">
    <text evidence="12">The sequence shown here is derived from an EMBL/GenBank/DDBJ whole genome shotgun (WGS) entry which is preliminary data.</text>
</comment>
<dbReference type="Pfam" id="PF03129">
    <property type="entry name" value="HGTP_anticodon"/>
    <property type="match status" value="1"/>
</dbReference>
<feature type="compositionally biased region" description="Basic and acidic residues" evidence="10">
    <location>
        <begin position="15"/>
        <end position="29"/>
    </location>
</feature>
<comment type="catalytic activity">
    <reaction evidence="9">
        <text>tRNA(Pro) + L-proline + ATP = L-prolyl-tRNA(Pro) + AMP + diphosphate</text>
        <dbReference type="Rhea" id="RHEA:14305"/>
        <dbReference type="Rhea" id="RHEA-COMP:9700"/>
        <dbReference type="Rhea" id="RHEA-COMP:9702"/>
        <dbReference type="ChEBI" id="CHEBI:30616"/>
        <dbReference type="ChEBI" id="CHEBI:33019"/>
        <dbReference type="ChEBI" id="CHEBI:60039"/>
        <dbReference type="ChEBI" id="CHEBI:78442"/>
        <dbReference type="ChEBI" id="CHEBI:78532"/>
        <dbReference type="ChEBI" id="CHEBI:456215"/>
        <dbReference type="EC" id="6.1.1.15"/>
    </reaction>
</comment>
<keyword evidence="7" id="KW-0030">Aminoacyl-tRNA synthetase</keyword>
<evidence type="ECO:0000313" key="12">
    <source>
        <dbReference type="EMBL" id="KAJ4390006.1"/>
    </source>
</evidence>
<dbReference type="Gene3D" id="3.30.110.30">
    <property type="entry name" value="C-terminal domain of ProRS"/>
    <property type="match status" value="1"/>
</dbReference>
<evidence type="ECO:0000259" key="11">
    <source>
        <dbReference type="PROSITE" id="PS50862"/>
    </source>
</evidence>
<comment type="similarity">
    <text evidence="1">Belongs to the class-II aminoacyl-tRNA synthetase family.</text>
</comment>
<dbReference type="FunFam" id="3.30.930.10:FF:000007">
    <property type="entry name" value="Bifunctional glutamate/proline--tRNA ligase"/>
    <property type="match status" value="1"/>
</dbReference>
<evidence type="ECO:0000256" key="5">
    <source>
        <dbReference type="ARBA" id="ARBA00022840"/>
    </source>
</evidence>
<feature type="domain" description="Aminoacyl-transfer RNA synthetases class-II family profile" evidence="11">
    <location>
        <begin position="92"/>
        <end position="332"/>
    </location>
</feature>
<dbReference type="HAMAP" id="MF_01571">
    <property type="entry name" value="Pro_tRNA_synth_type3"/>
    <property type="match status" value="1"/>
</dbReference>
<dbReference type="AlphaFoldDB" id="A0A9W9CWL1"/>
<dbReference type="EC" id="6.1.1.15" evidence="2"/>
<keyword evidence="6" id="KW-0648">Protein biosynthesis</keyword>
<dbReference type="InterPro" id="IPR017449">
    <property type="entry name" value="Pro-tRNA_synth_II"/>
</dbReference>
<organism evidence="12 13">
    <name type="scientific">Gnomoniopsis smithogilvyi</name>
    <dbReference type="NCBI Taxonomy" id="1191159"/>
    <lineage>
        <taxon>Eukaryota</taxon>
        <taxon>Fungi</taxon>
        <taxon>Dikarya</taxon>
        <taxon>Ascomycota</taxon>
        <taxon>Pezizomycotina</taxon>
        <taxon>Sordariomycetes</taxon>
        <taxon>Sordariomycetidae</taxon>
        <taxon>Diaporthales</taxon>
        <taxon>Gnomoniaceae</taxon>
        <taxon>Gnomoniopsis</taxon>
    </lineage>
</organism>
<dbReference type="EMBL" id="JAPEVB010000004">
    <property type="protein sequence ID" value="KAJ4390006.1"/>
    <property type="molecule type" value="Genomic_DNA"/>
</dbReference>
<evidence type="ECO:0000256" key="8">
    <source>
        <dbReference type="ARBA" id="ARBA00029731"/>
    </source>
</evidence>
<evidence type="ECO:0000256" key="3">
    <source>
        <dbReference type="ARBA" id="ARBA00022598"/>
    </source>
</evidence>
<dbReference type="PANTHER" id="PTHR43382">
    <property type="entry name" value="PROLYL-TRNA SYNTHETASE"/>
    <property type="match status" value="1"/>
</dbReference>
<dbReference type="GO" id="GO:0017101">
    <property type="term" value="C:aminoacyl-tRNA synthetase multienzyme complex"/>
    <property type="evidence" value="ECO:0007669"/>
    <property type="project" value="TreeGrafter"/>
</dbReference>
<dbReference type="InterPro" id="IPR045864">
    <property type="entry name" value="aa-tRNA-synth_II/BPL/LPL"/>
</dbReference>
<dbReference type="InterPro" id="IPR002314">
    <property type="entry name" value="aa-tRNA-synt_IIb"/>
</dbReference>
<name>A0A9W9CWL1_9PEZI</name>
<dbReference type="FunFam" id="3.40.50.800:FF:000005">
    <property type="entry name" value="bifunctional glutamate/proline--tRNA ligase"/>
    <property type="match status" value="1"/>
</dbReference>
<sequence length="549" mass="62357">MADQAPAEPSKNALKKAEKQKKMAAEKAAKASKQTTVAVGQGKKTEDVFGIVAKKDEDFPSWYQEVVLKAEMIEYYNEISGFFIMRPASMYIWNVIRKWFQQRIEDMGVEETSFPMFLSSKSLEKEKDHVEGFAPELAWVTKAGDKDLEVPVAVRPTSEAVMYPYYSKWIRSHRDLPFRLNQWNSVVRWEAKQTTPFLRAREFMWQEGHTAHLTEELAGKEVLEILELYAGVYEQLLAVPVVRGKKTENEKFAGGYYTTTVEGYIPSNGRGIQGATSHCLGQNFSKMFDITVEDPIEKGKHIHVWQNSWGLSTRVIGVMVMIHSDDKGLVLPPRIAKIQVIVIPLGITAKTTEEVKQKHAEKLDQVAADLKKAGVRCDVDTRDTYTPPWKFNDWELKGVPLRIEFGPKDMEKDVVSYARRDTGEKGTIPIAELATKIPELLETIQADLYSKADTAYKTHRVQITEWEKVVPALDDKNVVLIPFCLEPACEEKIKDTTKSQDENGIERMGMKSLCIPFEQPEGLVKGETKCLNPTCSKLAEEWVMFGRSY</sequence>
<evidence type="ECO:0000256" key="7">
    <source>
        <dbReference type="ARBA" id="ARBA00023146"/>
    </source>
</evidence>
<dbReference type="InterPro" id="IPR016061">
    <property type="entry name" value="Pro-tRNA_ligase_II_C"/>
</dbReference>
<dbReference type="Gene3D" id="3.40.50.800">
    <property type="entry name" value="Anticodon-binding domain"/>
    <property type="match status" value="1"/>
</dbReference>
<dbReference type="Pfam" id="PF09180">
    <property type="entry name" value="ProRS-C_1"/>
    <property type="match status" value="1"/>
</dbReference>
<dbReference type="CDD" id="cd00862">
    <property type="entry name" value="ProRS_anticodon_zinc"/>
    <property type="match status" value="1"/>
</dbReference>
<keyword evidence="4" id="KW-0547">Nucleotide-binding</keyword>
<accession>A0A9W9CWL1</accession>
<protein>
    <recommendedName>
        <fullName evidence="2">proline--tRNA ligase</fullName>
        <ecNumber evidence="2">6.1.1.15</ecNumber>
    </recommendedName>
    <alternativeName>
        <fullName evidence="8">Prolyl-tRNA synthetase</fullName>
    </alternativeName>
</protein>
<evidence type="ECO:0000313" key="13">
    <source>
        <dbReference type="Proteomes" id="UP001140453"/>
    </source>
</evidence>
<dbReference type="InterPro" id="IPR004499">
    <property type="entry name" value="Pro-tRNA-ligase_IIa_arc-type"/>
</dbReference>
<keyword evidence="5" id="KW-0067">ATP-binding</keyword>
<dbReference type="GO" id="GO:0005737">
    <property type="term" value="C:cytoplasm"/>
    <property type="evidence" value="ECO:0007669"/>
    <property type="project" value="InterPro"/>
</dbReference>
<dbReference type="OrthoDB" id="1350766at2759"/>
<reference evidence="12" key="1">
    <citation type="submission" date="2022-10" db="EMBL/GenBank/DDBJ databases">
        <title>Tapping the CABI collections for fungal endophytes: first genome assemblies for Collariella, Neodidymelliopsis, Ascochyta clinopodiicola, Didymella pomorum, Didymosphaeria variabile, Neocosmospora piperis and Neocucurbitaria cava.</title>
        <authorList>
            <person name="Hill R."/>
        </authorList>
    </citation>
    <scope>NUCLEOTIDE SEQUENCE</scope>
    <source>
        <strain evidence="12">IMI 355082</strain>
    </source>
</reference>
<dbReference type="InterPro" id="IPR033721">
    <property type="entry name" value="ProRS_core_arch_euk"/>
</dbReference>
<keyword evidence="13" id="KW-1185">Reference proteome</keyword>
<dbReference type="Proteomes" id="UP001140453">
    <property type="component" value="Unassembled WGS sequence"/>
</dbReference>
<dbReference type="GO" id="GO:0005524">
    <property type="term" value="F:ATP binding"/>
    <property type="evidence" value="ECO:0007669"/>
    <property type="project" value="UniProtKB-KW"/>
</dbReference>
<dbReference type="GO" id="GO:0004827">
    <property type="term" value="F:proline-tRNA ligase activity"/>
    <property type="evidence" value="ECO:0007669"/>
    <property type="project" value="UniProtKB-EC"/>
</dbReference>
<dbReference type="InterPro" id="IPR004154">
    <property type="entry name" value="Anticodon-bd"/>
</dbReference>
<dbReference type="GO" id="GO:0006433">
    <property type="term" value="P:prolyl-tRNA aminoacylation"/>
    <property type="evidence" value="ECO:0007669"/>
    <property type="project" value="InterPro"/>
</dbReference>
<evidence type="ECO:0000256" key="4">
    <source>
        <dbReference type="ARBA" id="ARBA00022741"/>
    </source>
</evidence>
<evidence type="ECO:0000256" key="2">
    <source>
        <dbReference type="ARBA" id="ARBA00012831"/>
    </source>
</evidence>
<evidence type="ECO:0000256" key="1">
    <source>
        <dbReference type="ARBA" id="ARBA00008226"/>
    </source>
</evidence>
<gene>
    <name evidence="12" type="ORF">N0V93_007479</name>
</gene>
<evidence type="ECO:0000256" key="6">
    <source>
        <dbReference type="ARBA" id="ARBA00022917"/>
    </source>
</evidence>
<dbReference type="SMART" id="SM00946">
    <property type="entry name" value="ProRS-C_1"/>
    <property type="match status" value="1"/>
</dbReference>
<dbReference type="Pfam" id="PF00587">
    <property type="entry name" value="tRNA-synt_2b"/>
    <property type="match status" value="1"/>
</dbReference>
<dbReference type="NCBIfam" id="TIGR00408">
    <property type="entry name" value="proS_fam_I"/>
    <property type="match status" value="1"/>
</dbReference>
<dbReference type="CDD" id="cd00778">
    <property type="entry name" value="ProRS_core_arch_euk"/>
    <property type="match status" value="1"/>
</dbReference>
<keyword evidence="3" id="KW-0436">Ligase</keyword>
<dbReference type="InterPro" id="IPR006195">
    <property type="entry name" value="aa-tRNA-synth_II"/>
</dbReference>
<dbReference type="SUPFAM" id="SSF64586">
    <property type="entry name" value="C-terminal domain of ProRS"/>
    <property type="match status" value="1"/>
</dbReference>
<evidence type="ECO:0000256" key="9">
    <source>
        <dbReference type="ARBA" id="ARBA00047671"/>
    </source>
</evidence>
<dbReference type="Gene3D" id="3.30.930.10">
    <property type="entry name" value="Bira Bifunctional Protein, Domain 2"/>
    <property type="match status" value="1"/>
</dbReference>
<dbReference type="PRINTS" id="PR01046">
    <property type="entry name" value="TRNASYNTHPRO"/>
</dbReference>
<proteinExistence type="inferred from homology"/>
<dbReference type="FunFam" id="3.30.110.30:FF:000001">
    <property type="entry name" value="Bifunctional glutamate/proline--tRNA ligase"/>
    <property type="match status" value="1"/>
</dbReference>
<feature type="region of interest" description="Disordered" evidence="10">
    <location>
        <begin position="1"/>
        <end position="37"/>
    </location>
</feature>
<evidence type="ECO:0000256" key="10">
    <source>
        <dbReference type="SAM" id="MobiDB-lite"/>
    </source>
</evidence>
<dbReference type="InterPro" id="IPR036621">
    <property type="entry name" value="Anticodon-bd_dom_sf"/>
</dbReference>
<dbReference type="PROSITE" id="PS50862">
    <property type="entry name" value="AA_TRNA_LIGASE_II"/>
    <property type="match status" value="1"/>
</dbReference>